<dbReference type="InterPro" id="IPR024083">
    <property type="entry name" value="Fumarase/histidase_N"/>
</dbReference>
<reference evidence="10 11" key="1">
    <citation type="submission" date="2019-03" db="EMBL/GenBank/DDBJ databases">
        <title>Paraburkholderia sp. 7MH5, isolated from subtropical forest soil.</title>
        <authorList>
            <person name="Gao Z.-H."/>
            <person name="Qiu L.-H."/>
        </authorList>
    </citation>
    <scope>NUCLEOTIDE SEQUENCE [LARGE SCALE GENOMIC DNA]</scope>
    <source>
        <strain evidence="10 11">7MH5</strain>
    </source>
</reference>
<dbReference type="RefSeq" id="WP_134752813.1">
    <property type="nucleotide sequence ID" value="NZ_CP038149.1"/>
</dbReference>
<organism evidence="10 11">
    <name type="scientific">Paraburkholderia pallida</name>
    <dbReference type="NCBI Taxonomy" id="2547399"/>
    <lineage>
        <taxon>Bacteria</taxon>
        <taxon>Pseudomonadati</taxon>
        <taxon>Pseudomonadota</taxon>
        <taxon>Betaproteobacteria</taxon>
        <taxon>Burkholderiales</taxon>
        <taxon>Burkholderiaceae</taxon>
        <taxon>Paraburkholderia</taxon>
    </lineage>
</organism>
<keyword evidence="11" id="KW-1185">Reference proteome</keyword>
<dbReference type="NCBIfam" id="TIGR01225">
    <property type="entry name" value="hutH"/>
    <property type="match status" value="1"/>
</dbReference>
<comment type="similarity">
    <text evidence="6 7">Belongs to the PAL/histidase family.</text>
</comment>
<dbReference type="GO" id="GO:0019557">
    <property type="term" value="P:L-histidine catabolic process to glutamate and formate"/>
    <property type="evidence" value="ECO:0007669"/>
    <property type="project" value="UniProtKB-UniPathway"/>
</dbReference>
<dbReference type="OrthoDB" id="9806955at2"/>
<evidence type="ECO:0000256" key="1">
    <source>
        <dbReference type="ARBA" id="ARBA00005113"/>
    </source>
</evidence>
<dbReference type="PANTHER" id="PTHR10362">
    <property type="entry name" value="HISTIDINE AMMONIA-LYASE"/>
    <property type="match status" value="1"/>
</dbReference>
<gene>
    <name evidence="6 10" type="primary">hutH</name>
    <name evidence="10" type="ORF">E1956_21755</name>
</gene>
<sequence>MITLTPGHLTLTQLRQIARAKDSSSIQLQLDPASFAAIDASARTVAEITAKGEPAYGINTGFGRLASTHIPIDQLELLQRNLVLSHAVGVGEPMSRPVVRLMMALKLSSLGRGHSGIRREVMQTLITLFNADVLPVIPVKGSVGASGDLAPLSHMSAVLLGVGDVFAKGERMSAEEGLRLAGLKPIALQAKEGLALLNGTQASAALAIYNLFAIEDLYRTALVSGALCVDAAAGSVKPFDARIHELRGHRGQIEAASAYRDLLEGSSINLSHRDCGKVQDPYSLRCQPQVMGACLDQMRHAAQVLLIEANAVSDNPLIFPDTKEVISGGNFHAEPVAFAADNLALAAAEIGALAERRIALLIDATLSGLPPFLVKDGGVNSGFMIAHVTAAALASENKTLAHPASVDSLPTSANQEDHVSMATFAARKLGDIAENTANILAIELLAAAQGVDLRAPHATSPALQKVMESVRGEVPHYDLDRYFAPDIAAMTQLVQNGAIAAHSPFAFESEQ</sequence>
<keyword evidence="4 6" id="KW-0456">Lyase</keyword>
<evidence type="ECO:0000256" key="6">
    <source>
        <dbReference type="HAMAP-Rule" id="MF_00229"/>
    </source>
</evidence>
<evidence type="ECO:0000256" key="8">
    <source>
        <dbReference type="RuleBase" id="RU004479"/>
    </source>
</evidence>
<dbReference type="EC" id="4.3.1.3" evidence="2 6"/>
<comment type="subcellular location">
    <subcellularLocation>
        <location evidence="6 9">Cytoplasm</location>
    </subcellularLocation>
</comment>
<feature type="cross-link" description="5-imidazolinone (Ala-Gly)" evidence="6">
    <location>
        <begin position="145"/>
        <end position="147"/>
    </location>
</feature>
<name>A0A4P7CUJ7_9BURK</name>
<keyword evidence="6" id="KW-0963">Cytoplasm</keyword>
<dbReference type="InterPro" id="IPR001106">
    <property type="entry name" value="Aromatic_Lyase"/>
</dbReference>
<comment type="catalytic activity">
    <reaction evidence="5 6 8">
        <text>L-histidine = trans-urocanate + NH4(+)</text>
        <dbReference type="Rhea" id="RHEA:21232"/>
        <dbReference type="ChEBI" id="CHEBI:17771"/>
        <dbReference type="ChEBI" id="CHEBI:28938"/>
        <dbReference type="ChEBI" id="CHEBI:57595"/>
        <dbReference type="EC" id="4.3.1.3"/>
    </reaction>
</comment>
<dbReference type="EMBL" id="CP038149">
    <property type="protein sequence ID" value="QBQ99770.1"/>
    <property type="molecule type" value="Genomic_DNA"/>
</dbReference>
<evidence type="ECO:0000256" key="4">
    <source>
        <dbReference type="ARBA" id="ARBA00023239"/>
    </source>
</evidence>
<feature type="modified residue" description="2,3-didehydroalanine (Ser)" evidence="6">
    <location>
        <position position="146"/>
    </location>
</feature>
<evidence type="ECO:0000256" key="9">
    <source>
        <dbReference type="RuleBase" id="RU004480"/>
    </source>
</evidence>
<dbReference type="NCBIfam" id="NF006871">
    <property type="entry name" value="PRK09367.1"/>
    <property type="match status" value="1"/>
</dbReference>
<dbReference type="GO" id="GO:0019556">
    <property type="term" value="P:L-histidine catabolic process to glutamate and formamide"/>
    <property type="evidence" value="ECO:0007669"/>
    <property type="project" value="UniProtKB-UniPathway"/>
</dbReference>
<dbReference type="Gene3D" id="1.10.275.10">
    <property type="entry name" value="Fumarase/aspartase (N-terminal domain)"/>
    <property type="match status" value="1"/>
</dbReference>
<comment type="PTM">
    <text evidence="6">Contains an active site 4-methylidene-imidazol-5-one (MIO), which is formed autocatalytically by cyclization and dehydration of residues Ala-Ser-Gly.</text>
</comment>
<dbReference type="InterPro" id="IPR008948">
    <property type="entry name" value="L-Aspartase-like"/>
</dbReference>
<evidence type="ECO:0000256" key="2">
    <source>
        <dbReference type="ARBA" id="ARBA00012994"/>
    </source>
</evidence>
<dbReference type="Gene3D" id="1.20.200.10">
    <property type="entry name" value="Fumarase/aspartase (Central domain)"/>
    <property type="match status" value="1"/>
</dbReference>
<dbReference type="InterPro" id="IPR005921">
    <property type="entry name" value="HutH"/>
</dbReference>
<evidence type="ECO:0000313" key="10">
    <source>
        <dbReference type="EMBL" id="QBQ99770.1"/>
    </source>
</evidence>
<dbReference type="GO" id="GO:0004397">
    <property type="term" value="F:histidine ammonia-lyase activity"/>
    <property type="evidence" value="ECO:0007669"/>
    <property type="project" value="UniProtKB-UniRule"/>
</dbReference>
<dbReference type="FunFam" id="1.10.275.10:FF:000005">
    <property type="entry name" value="Histidine ammonia-lyase"/>
    <property type="match status" value="1"/>
</dbReference>
<dbReference type="PROSITE" id="PS00488">
    <property type="entry name" value="PAL_HISTIDASE"/>
    <property type="match status" value="1"/>
</dbReference>
<dbReference type="GO" id="GO:0005737">
    <property type="term" value="C:cytoplasm"/>
    <property type="evidence" value="ECO:0007669"/>
    <property type="project" value="UniProtKB-SubCell"/>
</dbReference>
<dbReference type="InterPro" id="IPR022313">
    <property type="entry name" value="Phe/His_NH3-lyase_AS"/>
</dbReference>
<dbReference type="AlphaFoldDB" id="A0A4P7CUJ7"/>
<proteinExistence type="inferred from homology"/>
<dbReference type="Proteomes" id="UP000295727">
    <property type="component" value="Chromosome 2"/>
</dbReference>
<accession>A0A4P7CUJ7</accession>
<evidence type="ECO:0000256" key="3">
    <source>
        <dbReference type="ARBA" id="ARBA00022808"/>
    </source>
</evidence>
<comment type="pathway">
    <text evidence="1 6 8">Amino-acid degradation; L-histidine degradation into L-glutamate; N-formimidoyl-L-glutamate from L-histidine: step 1/3.</text>
</comment>
<dbReference type="UniPathway" id="UPA00379">
    <property type="reaction ID" value="UER00549"/>
</dbReference>
<dbReference type="HAMAP" id="MF_00229">
    <property type="entry name" value="His_ammonia_lyase"/>
    <property type="match status" value="1"/>
</dbReference>
<evidence type="ECO:0000256" key="5">
    <source>
        <dbReference type="ARBA" id="ARBA00049269"/>
    </source>
</evidence>
<protein>
    <recommendedName>
        <fullName evidence="2 6">Histidine ammonia-lyase</fullName>
        <shortName evidence="6">Histidase</shortName>
        <ecNumber evidence="2 6">4.3.1.3</ecNumber>
    </recommendedName>
</protein>
<dbReference type="FunFam" id="1.20.200.10:FF:000003">
    <property type="entry name" value="Histidine ammonia-lyase"/>
    <property type="match status" value="1"/>
</dbReference>
<dbReference type="Pfam" id="PF00221">
    <property type="entry name" value="Lyase_aromatic"/>
    <property type="match status" value="1"/>
</dbReference>
<dbReference type="CDD" id="cd00332">
    <property type="entry name" value="PAL-HAL"/>
    <property type="match status" value="1"/>
</dbReference>
<keyword evidence="3 6" id="KW-0369">Histidine metabolism</keyword>
<dbReference type="SUPFAM" id="SSF48557">
    <property type="entry name" value="L-aspartase-like"/>
    <property type="match status" value="1"/>
</dbReference>
<evidence type="ECO:0000256" key="7">
    <source>
        <dbReference type="RuleBase" id="RU003954"/>
    </source>
</evidence>
<evidence type="ECO:0000313" key="11">
    <source>
        <dbReference type="Proteomes" id="UP000295727"/>
    </source>
</evidence>
<dbReference type="KEGG" id="ppai:E1956_21755"/>